<protein>
    <submittedName>
        <fullName evidence="1">Uncharacterized protein</fullName>
    </submittedName>
</protein>
<evidence type="ECO:0000313" key="1">
    <source>
        <dbReference type="EMBL" id="KKM89497.1"/>
    </source>
</evidence>
<gene>
    <name evidence="1" type="ORF">LCGC14_1248110</name>
</gene>
<organism evidence="1">
    <name type="scientific">marine sediment metagenome</name>
    <dbReference type="NCBI Taxonomy" id="412755"/>
    <lineage>
        <taxon>unclassified sequences</taxon>
        <taxon>metagenomes</taxon>
        <taxon>ecological metagenomes</taxon>
    </lineage>
</organism>
<sequence length="124" mass="12697">MAAPITNIFFPSEEDRGRVVAAATTVAASGGAAAAKTLTIGNEYPPIDLNIPSPVLAILVAQNGATLAANGIHAFAIGGQMSTAPDSAGEFQILTSRTISIWQLPNETCDVVVIYVSKGNGQKT</sequence>
<reference evidence="1" key="1">
    <citation type="journal article" date="2015" name="Nature">
        <title>Complex archaea that bridge the gap between prokaryotes and eukaryotes.</title>
        <authorList>
            <person name="Spang A."/>
            <person name="Saw J.H."/>
            <person name="Jorgensen S.L."/>
            <person name="Zaremba-Niedzwiedzka K."/>
            <person name="Martijn J."/>
            <person name="Lind A.E."/>
            <person name="van Eijk R."/>
            <person name="Schleper C."/>
            <person name="Guy L."/>
            <person name="Ettema T.J."/>
        </authorList>
    </citation>
    <scope>NUCLEOTIDE SEQUENCE</scope>
</reference>
<proteinExistence type="predicted"/>
<accession>A0A0F9P7T7</accession>
<dbReference type="EMBL" id="LAZR01006808">
    <property type="protein sequence ID" value="KKM89497.1"/>
    <property type="molecule type" value="Genomic_DNA"/>
</dbReference>
<comment type="caution">
    <text evidence="1">The sequence shown here is derived from an EMBL/GenBank/DDBJ whole genome shotgun (WGS) entry which is preliminary data.</text>
</comment>
<dbReference type="AlphaFoldDB" id="A0A0F9P7T7"/>
<name>A0A0F9P7T7_9ZZZZ</name>